<dbReference type="PANTHER" id="PTHR13510:SF44">
    <property type="entry name" value="RABENOSYN-5"/>
    <property type="match status" value="1"/>
</dbReference>
<protein>
    <recommendedName>
        <fullName evidence="4">FYVE-type domain-containing protein</fullName>
    </recommendedName>
</protein>
<evidence type="ECO:0000256" key="1">
    <source>
        <dbReference type="SAM" id="MobiDB-lite"/>
    </source>
</evidence>
<dbReference type="RefSeq" id="XP_009514406.1">
    <property type="nucleotide sequence ID" value="XM_009516111.1"/>
</dbReference>
<dbReference type="InterPro" id="IPR052727">
    <property type="entry name" value="Rab4/Rab5_effector"/>
</dbReference>
<dbReference type="PANTHER" id="PTHR13510">
    <property type="entry name" value="FYVE-FINGER-CONTAINING RAB5 EFFECTOR PROTEIN RABENOSYN-5-RELATED"/>
    <property type="match status" value="1"/>
</dbReference>
<feature type="compositionally biased region" description="Polar residues" evidence="1">
    <location>
        <begin position="1"/>
        <end position="20"/>
    </location>
</feature>
<dbReference type="OMA" id="CDNTEDM"/>
<organism evidence="2 3">
    <name type="scientific">Phytophthora sojae (strain P6497)</name>
    <name type="common">Soybean stem and root rot agent</name>
    <name type="synonym">Phytophthora megasperma f. sp. glycines</name>
    <dbReference type="NCBI Taxonomy" id="1094619"/>
    <lineage>
        <taxon>Eukaryota</taxon>
        <taxon>Sar</taxon>
        <taxon>Stramenopiles</taxon>
        <taxon>Oomycota</taxon>
        <taxon>Peronosporomycetes</taxon>
        <taxon>Peronosporales</taxon>
        <taxon>Peronosporaceae</taxon>
        <taxon>Phytophthora</taxon>
    </lineage>
</organism>
<dbReference type="InterPro" id="IPR013083">
    <property type="entry name" value="Znf_RING/FYVE/PHD"/>
</dbReference>
<name>G4YJZ9_PHYSP</name>
<keyword evidence="3" id="KW-1185">Reference proteome</keyword>
<evidence type="ECO:0000313" key="3">
    <source>
        <dbReference type="Proteomes" id="UP000002640"/>
    </source>
</evidence>
<proteinExistence type="predicted"/>
<evidence type="ECO:0008006" key="4">
    <source>
        <dbReference type="Google" id="ProtNLM"/>
    </source>
</evidence>
<dbReference type="Proteomes" id="UP000002640">
    <property type="component" value="Unassembled WGS sequence"/>
</dbReference>
<dbReference type="KEGG" id="psoj:PHYSODRAFT_468663"/>
<feature type="region of interest" description="Disordered" evidence="1">
    <location>
        <begin position="1"/>
        <end position="28"/>
    </location>
</feature>
<reference evidence="2 3" key="1">
    <citation type="journal article" date="2006" name="Science">
        <title>Phytophthora genome sequences uncover evolutionary origins and mechanisms of pathogenesis.</title>
        <authorList>
            <person name="Tyler B.M."/>
            <person name="Tripathy S."/>
            <person name="Zhang X."/>
            <person name="Dehal P."/>
            <person name="Jiang R.H."/>
            <person name="Aerts A."/>
            <person name="Arredondo F.D."/>
            <person name="Baxter L."/>
            <person name="Bensasson D."/>
            <person name="Beynon J.L."/>
            <person name="Chapman J."/>
            <person name="Damasceno C.M."/>
            <person name="Dorrance A.E."/>
            <person name="Dou D."/>
            <person name="Dickerman A.W."/>
            <person name="Dubchak I.L."/>
            <person name="Garbelotto M."/>
            <person name="Gijzen M."/>
            <person name="Gordon S.G."/>
            <person name="Govers F."/>
            <person name="Grunwald N.J."/>
            <person name="Huang W."/>
            <person name="Ivors K.L."/>
            <person name="Jones R.W."/>
            <person name="Kamoun S."/>
            <person name="Krampis K."/>
            <person name="Lamour K.H."/>
            <person name="Lee M.K."/>
            <person name="McDonald W.H."/>
            <person name="Medina M."/>
            <person name="Meijer H.J."/>
            <person name="Nordberg E.K."/>
            <person name="Maclean D.J."/>
            <person name="Ospina-Giraldo M.D."/>
            <person name="Morris P.F."/>
            <person name="Phuntumart V."/>
            <person name="Putnam N.H."/>
            <person name="Rash S."/>
            <person name="Rose J.K."/>
            <person name="Sakihama Y."/>
            <person name="Salamov A.A."/>
            <person name="Savidor A."/>
            <person name="Scheuring C.F."/>
            <person name="Smith B.M."/>
            <person name="Sobral B.W."/>
            <person name="Terry A."/>
            <person name="Torto-Alalibo T.A."/>
            <person name="Win J."/>
            <person name="Xu Z."/>
            <person name="Zhang H."/>
            <person name="Grigoriev I.V."/>
            <person name="Rokhsar D.S."/>
            <person name="Boore J.L."/>
        </authorList>
    </citation>
    <scope>NUCLEOTIDE SEQUENCE [LARGE SCALE GENOMIC DNA]</scope>
    <source>
        <strain evidence="2 3">P6497</strain>
    </source>
</reference>
<accession>G4YJZ9</accession>
<dbReference type="GeneID" id="20653717"/>
<feature type="non-terminal residue" evidence="2">
    <location>
        <position position="1"/>
    </location>
</feature>
<gene>
    <name evidence="2" type="ORF">PHYSODRAFT_468663</name>
</gene>
<dbReference type="InParanoid" id="G4YJZ9"/>
<dbReference type="AlphaFoldDB" id="G4YJZ9"/>
<dbReference type="EMBL" id="JH159151">
    <property type="protein sequence ID" value="EGZ27131.1"/>
    <property type="molecule type" value="Genomic_DNA"/>
</dbReference>
<dbReference type="Gene3D" id="3.30.40.10">
    <property type="entry name" value="Zinc/RING finger domain, C3HC4 (zinc finger)"/>
    <property type="match status" value="1"/>
</dbReference>
<sequence>SPSSDRSTSHLPVPTRTMSLRSRRAQHPTGTLELPQLDRFHDRAERALSRTIAAYAELDGSSVDTFRWKSLRARHGVRLFRGRHLTSKGKTPLLCVGTLRGRFDDVLDGLYCDNTEELLLTNAVKCPRLAESAVLYAVQKKTPLEPYAFTGIKCAKLKLSVASTRDLCYFDKMGLVRQKSGRRTAYHVMQSVDLPQRTSHKRVQMSVCYVLEELEDDLVGVYMQGEMDHAALCYSAAVAVSEVLLSIANVLECARAKKLAHIMSASTNRPRSSSSRRDCYICKGSAYFFESLADCAGCRKHVCKKCRFREHVLVRDASSSSQLTRAEFCRVCIAKVSVSSLNEIRGEADGYSNEEELGTAVQTRRTAAFCSIDEETEDVKVDIQGSARSLSSFVRKISAQMQELSTRGDYRASSLSSMGKAFEDDSDLERESQDVLNCSRLKSGQFVVLDKGLIDMSGRSPCSTTSTASSFEYEDPEQRHSALYAKLQQVANQAEETWALAREHSLIAHSVRARSRRNTQTDCSGYTSQ</sequence>
<evidence type="ECO:0000313" key="2">
    <source>
        <dbReference type="EMBL" id="EGZ27131.1"/>
    </source>
</evidence>